<name>A0A212AJK3_9RHOB</name>
<organism evidence="1 2">
    <name type="scientific">Haematobacter missouriensis</name>
    <dbReference type="NCBI Taxonomy" id="366616"/>
    <lineage>
        <taxon>Bacteria</taxon>
        <taxon>Pseudomonadati</taxon>
        <taxon>Pseudomonadota</taxon>
        <taxon>Alphaproteobacteria</taxon>
        <taxon>Rhodobacterales</taxon>
        <taxon>Paracoccaceae</taxon>
        <taxon>Haematobacter</taxon>
    </lineage>
</organism>
<dbReference type="EMBL" id="NIPX01000033">
    <property type="protein sequence ID" value="OWJ81595.1"/>
    <property type="molecule type" value="Genomic_DNA"/>
</dbReference>
<evidence type="ECO:0000313" key="2">
    <source>
        <dbReference type="Proteomes" id="UP000196640"/>
    </source>
</evidence>
<sequence length="64" mass="6353">MRMCLAAVLMTTLAGCATGRSGEAVCDGTEASRTALAAALVADGGPQSRAAGRDLIAQIDVGCR</sequence>
<protein>
    <submittedName>
        <fullName evidence="1">Uncharacterized protein</fullName>
    </submittedName>
</protein>
<proteinExistence type="predicted"/>
<accession>A0A212AJK3</accession>
<dbReference type="PROSITE" id="PS51257">
    <property type="entry name" value="PROKAR_LIPOPROTEIN"/>
    <property type="match status" value="1"/>
</dbReference>
<gene>
    <name evidence="1" type="ORF">CDV52_16560</name>
</gene>
<dbReference type="Proteomes" id="UP000196640">
    <property type="component" value="Unassembled WGS sequence"/>
</dbReference>
<dbReference type="AlphaFoldDB" id="A0A212AJK3"/>
<evidence type="ECO:0000313" key="1">
    <source>
        <dbReference type="EMBL" id="OWJ81595.1"/>
    </source>
</evidence>
<comment type="caution">
    <text evidence="1">The sequence shown here is derived from an EMBL/GenBank/DDBJ whole genome shotgun (WGS) entry which is preliminary data.</text>
</comment>
<reference evidence="1 2" key="1">
    <citation type="submission" date="2016-11" db="EMBL/GenBank/DDBJ databases">
        <title>Comparison of Traditional DNA-DNA Hybridization with In Silico Genomic Analysis.</title>
        <authorList>
            <person name="Nicholson A.C."/>
            <person name="Sammons S."/>
            <person name="Humrighouse B.W."/>
            <person name="Graziano J."/>
            <person name="Lasker B."/>
            <person name="Whitney A.M."/>
            <person name="Mcquiston J.R."/>
        </authorList>
    </citation>
    <scope>NUCLEOTIDE SEQUENCE [LARGE SCALE GENOMIC DNA]</scope>
    <source>
        <strain evidence="1 2">H2381</strain>
    </source>
</reference>